<dbReference type="EMBL" id="CM003529">
    <property type="protein sequence ID" value="RCV13666.1"/>
    <property type="molecule type" value="Genomic_DNA"/>
</dbReference>
<dbReference type="InterPro" id="IPR022617">
    <property type="entry name" value="Rad60/SUMO-like_dom"/>
</dbReference>
<evidence type="ECO:0000259" key="2">
    <source>
        <dbReference type="Pfam" id="PF11976"/>
    </source>
</evidence>
<organism evidence="3">
    <name type="scientific">Setaria italica</name>
    <name type="common">Foxtail millet</name>
    <name type="synonym">Panicum italicum</name>
    <dbReference type="NCBI Taxonomy" id="4555"/>
    <lineage>
        <taxon>Eukaryota</taxon>
        <taxon>Viridiplantae</taxon>
        <taxon>Streptophyta</taxon>
        <taxon>Embryophyta</taxon>
        <taxon>Tracheophyta</taxon>
        <taxon>Spermatophyta</taxon>
        <taxon>Magnoliopsida</taxon>
        <taxon>Liliopsida</taxon>
        <taxon>Poales</taxon>
        <taxon>Poaceae</taxon>
        <taxon>PACMAD clade</taxon>
        <taxon>Panicoideae</taxon>
        <taxon>Panicodae</taxon>
        <taxon>Paniceae</taxon>
        <taxon>Cenchrinae</taxon>
        <taxon>Setaria</taxon>
    </lineage>
</organism>
<sequence length="104" mass="11588">MSPPPEQDRRLGVVKPEPEPMIKLKVLDNEGRRVFHTMRMSDKLQAVMDAYYAKAPDVTYGSGTFMFDGSIRLRGSETPAEHGLQDDDVIDSYEDLVGGGRDDA</sequence>
<reference evidence="3" key="2">
    <citation type="submission" date="2015-07" db="EMBL/GenBank/DDBJ databases">
        <authorList>
            <person name="Noorani M."/>
        </authorList>
    </citation>
    <scope>NUCLEOTIDE SEQUENCE</scope>
    <source>
        <strain evidence="3">Yugu1</strain>
    </source>
</reference>
<proteinExistence type="predicted"/>
<dbReference type="PANTHER" id="PTHR10562">
    <property type="entry name" value="SMALL UBIQUITIN-RELATED MODIFIER"/>
    <property type="match status" value="1"/>
</dbReference>
<name>A0A368Q6M4_SETIT</name>
<dbReference type="STRING" id="4555.A0A368Q6M4"/>
<reference evidence="3" key="1">
    <citation type="journal article" date="2012" name="Nat. Biotechnol.">
        <title>Reference genome sequence of the model plant Setaria.</title>
        <authorList>
            <person name="Bennetzen J.L."/>
            <person name="Schmutz J."/>
            <person name="Wang H."/>
            <person name="Percifield R."/>
            <person name="Hawkins J."/>
            <person name="Pontaroli A.C."/>
            <person name="Estep M."/>
            <person name="Feng L."/>
            <person name="Vaughn J.N."/>
            <person name="Grimwood J."/>
            <person name="Jenkins J."/>
            <person name="Barry K."/>
            <person name="Lindquist E."/>
            <person name="Hellsten U."/>
            <person name="Deshpande S."/>
            <person name="Wang X."/>
            <person name="Wu X."/>
            <person name="Mitros T."/>
            <person name="Triplett J."/>
            <person name="Yang X."/>
            <person name="Ye C.Y."/>
            <person name="Mauro-Herrera M."/>
            <person name="Wang L."/>
            <person name="Li P."/>
            <person name="Sharma M."/>
            <person name="Sharma R."/>
            <person name="Ronald P.C."/>
            <person name="Panaud O."/>
            <person name="Kellogg E.A."/>
            <person name="Brutnell T.P."/>
            <person name="Doust A.N."/>
            <person name="Tuskan G.A."/>
            <person name="Rokhsar D."/>
            <person name="Devos K.M."/>
        </authorList>
    </citation>
    <scope>NUCLEOTIDE SEQUENCE [LARGE SCALE GENOMIC DNA]</scope>
    <source>
        <strain evidence="3">Yugu1</strain>
    </source>
</reference>
<feature type="region of interest" description="Disordered" evidence="1">
    <location>
        <begin position="77"/>
        <end position="104"/>
    </location>
</feature>
<accession>A0A368Q6M4</accession>
<dbReference type="SUPFAM" id="SSF54236">
    <property type="entry name" value="Ubiquitin-like"/>
    <property type="match status" value="1"/>
</dbReference>
<gene>
    <name evidence="3" type="ORF">SETIT_2G364100v2</name>
</gene>
<evidence type="ECO:0000313" key="3">
    <source>
        <dbReference type="EMBL" id="RCV13666.1"/>
    </source>
</evidence>
<dbReference type="OrthoDB" id="442921at2759"/>
<feature type="domain" description="Rad60/SUMO-like" evidence="2">
    <location>
        <begin position="22"/>
        <end position="91"/>
    </location>
</feature>
<dbReference type="CDD" id="cd01763">
    <property type="entry name" value="Ubl_SUMO_like"/>
    <property type="match status" value="1"/>
</dbReference>
<dbReference type="AlphaFoldDB" id="A0A368Q6M4"/>
<protein>
    <recommendedName>
        <fullName evidence="2">Rad60/SUMO-like domain-containing protein</fullName>
    </recommendedName>
</protein>
<dbReference type="Gene3D" id="3.10.20.90">
    <property type="entry name" value="Phosphatidylinositol 3-kinase Catalytic Subunit, Chain A, domain 1"/>
    <property type="match status" value="1"/>
</dbReference>
<dbReference type="Pfam" id="PF11976">
    <property type="entry name" value="Rad60-SLD"/>
    <property type="match status" value="1"/>
</dbReference>
<evidence type="ECO:0000256" key="1">
    <source>
        <dbReference type="SAM" id="MobiDB-lite"/>
    </source>
</evidence>
<dbReference type="InterPro" id="IPR029071">
    <property type="entry name" value="Ubiquitin-like_domsf"/>
</dbReference>